<dbReference type="RefSeq" id="WP_349760585.1">
    <property type="nucleotide sequence ID" value="NZ_JBEGCJ010000001.1"/>
</dbReference>
<accession>A0ABV1NBA4</accession>
<organism evidence="1 2">
    <name type="scientific">Halomonas aquatica</name>
    <dbReference type="NCBI Taxonomy" id="3151123"/>
    <lineage>
        <taxon>Bacteria</taxon>
        <taxon>Pseudomonadati</taxon>
        <taxon>Pseudomonadota</taxon>
        <taxon>Gammaproteobacteria</taxon>
        <taxon>Oceanospirillales</taxon>
        <taxon>Halomonadaceae</taxon>
        <taxon>Halomonas</taxon>
    </lineage>
</organism>
<name>A0ABV1NBA4_9GAMM</name>
<sequence length="51" mass="6081">MADHHEIVRLHLFTPDQQGLYRRLGWQDHETLVHHVKTVTLMIRRLPLQGS</sequence>
<evidence type="ECO:0000313" key="2">
    <source>
        <dbReference type="Proteomes" id="UP001442468"/>
    </source>
</evidence>
<proteinExistence type="predicted"/>
<evidence type="ECO:0000313" key="1">
    <source>
        <dbReference type="EMBL" id="MEQ6916343.1"/>
    </source>
</evidence>
<reference evidence="1 2" key="1">
    <citation type="submission" date="2024-05" db="EMBL/GenBank/DDBJ databases">
        <title>Halomonas sp. SSM6 16S ribosomal RNA gene Genome sequencing and assembly.</title>
        <authorList>
            <person name="Yook S."/>
        </authorList>
    </citation>
    <scope>NUCLEOTIDE SEQUENCE [LARGE SCALE GENOMIC DNA]</scope>
    <source>
        <strain evidence="1 2">SSM6</strain>
    </source>
</reference>
<protein>
    <submittedName>
        <fullName evidence="1">Uncharacterized protein</fullName>
    </submittedName>
</protein>
<keyword evidence="2" id="KW-1185">Reference proteome</keyword>
<dbReference type="EMBL" id="JBEGCJ010000001">
    <property type="protein sequence ID" value="MEQ6916343.1"/>
    <property type="molecule type" value="Genomic_DNA"/>
</dbReference>
<dbReference type="Proteomes" id="UP001442468">
    <property type="component" value="Unassembled WGS sequence"/>
</dbReference>
<gene>
    <name evidence="1" type="ORF">ABE960_02215</name>
</gene>
<comment type="caution">
    <text evidence="1">The sequence shown here is derived from an EMBL/GenBank/DDBJ whole genome shotgun (WGS) entry which is preliminary data.</text>
</comment>